<keyword evidence="8" id="KW-1185">Reference proteome</keyword>
<evidence type="ECO:0000313" key="8">
    <source>
        <dbReference type="Proteomes" id="UP000757540"/>
    </source>
</evidence>
<name>A0ABX2A3R5_9MICO</name>
<dbReference type="RefSeq" id="WP_425484021.1">
    <property type="nucleotide sequence ID" value="NZ_BAAAML010000006.1"/>
</dbReference>
<keyword evidence="2 6" id="KW-0812">Transmembrane</keyword>
<protein>
    <submittedName>
        <fullName evidence="7">Hemolysin III</fullName>
    </submittedName>
</protein>
<comment type="subcellular location">
    <subcellularLocation>
        <location evidence="1">Membrane</location>
        <topology evidence="1">Multi-pass membrane protein</topology>
    </subcellularLocation>
</comment>
<dbReference type="InterPro" id="IPR004254">
    <property type="entry name" value="AdipoR/HlyIII-related"/>
</dbReference>
<dbReference type="EMBL" id="JABEZU010000002">
    <property type="protein sequence ID" value="NOV97507.1"/>
    <property type="molecule type" value="Genomic_DNA"/>
</dbReference>
<feature type="compositionally biased region" description="Basic and acidic residues" evidence="5">
    <location>
        <begin position="1"/>
        <end position="14"/>
    </location>
</feature>
<dbReference type="PANTHER" id="PTHR20855">
    <property type="entry name" value="ADIPOR/PROGESTIN RECEPTOR-RELATED"/>
    <property type="match status" value="1"/>
</dbReference>
<sequence>MAGGTEHRSHRAEAPETGTDVTAAAQDVARSAKDVAQGTTGVAEGAKELAEGAVEVARRLKPRLRGWIHAVATPLALAAGIVLVVLAEPVAGKVAAAVFGLSAFMLFGTSAVYHRGNWSPRVAAVLRRMDHANIFLIIAGTYTPLAVMLLDTRTATVLLTIVWSGAVAGLLARVLWMNAPRWLYVPVYVALGWVAVAYLGQFGAAGGPAVVWLVAGGGLAYTVGAVVYGTKFPDPSPRWFGFHEIFHALTVVGFTCHTVAIYLAAV</sequence>
<feature type="region of interest" description="Disordered" evidence="5">
    <location>
        <begin position="1"/>
        <end position="21"/>
    </location>
</feature>
<feature type="transmembrane region" description="Helical" evidence="6">
    <location>
        <begin position="67"/>
        <end position="87"/>
    </location>
</feature>
<evidence type="ECO:0000256" key="3">
    <source>
        <dbReference type="ARBA" id="ARBA00022989"/>
    </source>
</evidence>
<evidence type="ECO:0000256" key="6">
    <source>
        <dbReference type="SAM" id="Phobius"/>
    </source>
</evidence>
<comment type="caution">
    <text evidence="7">The sequence shown here is derived from an EMBL/GenBank/DDBJ whole genome shotgun (WGS) entry which is preliminary data.</text>
</comment>
<keyword evidence="4 6" id="KW-0472">Membrane</keyword>
<evidence type="ECO:0000256" key="1">
    <source>
        <dbReference type="ARBA" id="ARBA00004141"/>
    </source>
</evidence>
<evidence type="ECO:0000256" key="2">
    <source>
        <dbReference type="ARBA" id="ARBA00022692"/>
    </source>
</evidence>
<accession>A0ABX2A3R5</accession>
<dbReference type="Proteomes" id="UP000757540">
    <property type="component" value="Unassembled WGS sequence"/>
</dbReference>
<feature type="transmembrane region" description="Helical" evidence="6">
    <location>
        <begin position="209"/>
        <end position="228"/>
    </location>
</feature>
<feature type="transmembrane region" description="Helical" evidence="6">
    <location>
        <begin position="240"/>
        <end position="265"/>
    </location>
</feature>
<proteinExistence type="predicted"/>
<reference evidence="7 8" key="1">
    <citation type="submission" date="2020-05" db="EMBL/GenBank/DDBJ databases">
        <title>Genomic Encyclopedia of Type Strains, Phase III (KMG-III): the genomes of soil and plant-associated and newly described type strains.</title>
        <authorList>
            <person name="Whitman W."/>
        </authorList>
    </citation>
    <scope>NUCLEOTIDE SEQUENCE [LARGE SCALE GENOMIC DNA]</scope>
    <source>
        <strain evidence="7 8">KCTC 19046</strain>
    </source>
</reference>
<evidence type="ECO:0000313" key="7">
    <source>
        <dbReference type="EMBL" id="NOV97507.1"/>
    </source>
</evidence>
<feature type="transmembrane region" description="Helical" evidence="6">
    <location>
        <begin position="156"/>
        <end position="176"/>
    </location>
</feature>
<organism evidence="7 8">
    <name type="scientific">Isoptericola halotolerans</name>
    <dbReference type="NCBI Taxonomy" id="300560"/>
    <lineage>
        <taxon>Bacteria</taxon>
        <taxon>Bacillati</taxon>
        <taxon>Actinomycetota</taxon>
        <taxon>Actinomycetes</taxon>
        <taxon>Micrococcales</taxon>
        <taxon>Promicromonosporaceae</taxon>
        <taxon>Isoptericola</taxon>
    </lineage>
</organism>
<feature type="transmembrane region" description="Helical" evidence="6">
    <location>
        <begin position="183"/>
        <end position="203"/>
    </location>
</feature>
<keyword evidence="3 6" id="KW-1133">Transmembrane helix</keyword>
<feature type="transmembrane region" description="Helical" evidence="6">
    <location>
        <begin position="93"/>
        <end position="113"/>
    </location>
</feature>
<evidence type="ECO:0000256" key="4">
    <source>
        <dbReference type="ARBA" id="ARBA00023136"/>
    </source>
</evidence>
<evidence type="ECO:0000256" key="5">
    <source>
        <dbReference type="SAM" id="MobiDB-lite"/>
    </source>
</evidence>
<gene>
    <name evidence="7" type="ORF">HDG69_002082</name>
</gene>
<dbReference type="PANTHER" id="PTHR20855:SF3">
    <property type="entry name" value="LD03007P"/>
    <property type="match status" value="1"/>
</dbReference>
<dbReference type="Pfam" id="PF03006">
    <property type="entry name" value="HlyIII"/>
    <property type="match status" value="1"/>
</dbReference>
<feature type="transmembrane region" description="Helical" evidence="6">
    <location>
        <begin position="134"/>
        <end position="150"/>
    </location>
</feature>